<proteinExistence type="predicted"/>
<dbReference type="STRING" id="235985.SAMN05414137_1433"/>
<protein>
    <submittedName>
        <fullName evidence="1">dTMP kinase</fullName>
    </submittedName>
</protein>
<dbReference type="OrthoDB" id="4207160at2"/>
<dbReference type="EMBL" id="FOAZ01000043">
    <property type="protein sequence ID" value="SEM67765.1"/>
    <property type="molecule type" value="Genomic_DNA"/>
</dbReference>
<dbReference type="eggNOG" id="ENOG5031TZ4">
    <property type="taxonomic scope" value="Bacteria"/>
</dbReference>
<keyword evidence="2" id="KW-1185">Reference proteome</keyword>
<organism evidence="1 2">
    <name type="scientific">Streptacidiphilus jiangxiensis</name>
    <dbReference type="NCBI Taxonomy" id="235985"/>
    <lineage>
        <taxon>Bacteria</taxon>
        <taxon>Bacillati</taxon>
        <taxon>Actinomycetota</taxon>
        <taxon>Actinomycetes</taxon>
        <taxon>Kitasatosporales</taxon>
        <taxon>Streptomycetaceae</taxon>
        <taxon>Streptacidiphilus</taxon>
    </lineage>
</organism>
<dbReference type="InterPro" id="IPR027417">
    <property type="entry name" value="P-loop_NTPase"/>
</dbReference>
<dbReference type="SUPFAM" id="SSF52540">
    <property type="entry name" value="P-loop containing nucleoside triphosphate hydrolases"/>
    <property type="match status" value="2"/>
</dbReference>
<dbReference type="GO" id="GO:0016301">
    <property type="term" value="F:kinase activity"/>
    <property type="evidence" value="ECO:0007669"/>
    <property type="project" value="UniProtKB-KW"/>
</dbReference>
<gene>
    <name evidence="1" type="ORF">SAMN05414137_1433</name>
</gene>
<dbReference type="AlphaFoldDB" id="A0A1H8AAG2"/>
<evidence type="ECO:0000313" key="2">
    <source>
        <dbReference type="Proteomes" id="UP000183015"/>
    </source>
</evidence>
<keyword evidence="1" id="KW-0808">Transferase</keyword>
<reference evidence="2" key="1">
    <citation type="submission" date="2016-10" db="EMBL/GenBank/DDBJ databases">
        <authorList>
            <person name="Varghese N."/>
        </authorList>
    </citation>
    <scope>NUCLEOTIDE SEQUENCE [LARGE SCALE GENOMIC DNA]</scope>
    <source>
        <strain evidence="2">DSM 45096 / BCRC 16803 / CGMCC 4.1857 / CIP 109030 / JCM 12277 / KCTC 19219 / NBRC 100920 / 33214</strain>
    </source>
</reference>
<dbReference type="Gene3D" id="3.40.50.300">
    <property type="entry name" value="P-loop containing nucleotide triphosphate hydrolases"/>
    <property type="match status" value="1"/>
</dbReference>
<dbReference type="Proteomes" id="UP000183015">
    <property type="component" value="Unassembled WGS sequence"/>
</dbReference>
<evidence type="ECO:0000313" key="1">
    <source>
        <dbReference type="EMBL" id="SEM67765.1"/>
    </source>
</evidence>
<sequence length="253" mass="27426">MSSSFDVRRRLHLAPQRPAATRPVRLLVDGLDGSGKTTLVDALLEMMAEHGITAVRHRGMLAEHHPLEKSLKRLRLAGQYRSSSITGAYLAGGFALDALLVRFDPPHCGDAVLVQEGYVDRTIAVGLAGGPFLPAVLALWASRYFAAFDVAAYVHADVEVRRERMASRERLDAGDRNSIDNPGFADRFNAGLLHFLGRRHRTLLVFDTAEHSPQEMARQILVAAQLLPSPAATAHLPQPRVYGLAGPGTAASA</sequence>
<name>A0A1H8AAG2_STRJI</name>
<accession>A0A1H8AAG2</accession>
<dbReference type="RefSeq" id="WP_042449592.1">
    <property type="nucleotide sequence ID" value="NZ_BBPN01000016.1"/>
</dbReference>
<keyword evidence="1" id="KW-0418">Kinase</keyword>